<proteinExistence type="predicted"/>
<dbReference type="InterPro" id="IPR017756">
    <property type="entry name" value="TM_Gly-Cys-Arg_CS"/>
</dbReference>
<keyword evidence="3" id="KW-1185">Reference proteome</keyword>
<keyword evidence="1" id="KW-1133">Transmembrane helix</keyword>
<sequence>PQPPPPPPPPEPVVLEELPQFYYPLGDSGCGCGAGGGTASGIWLLLGVIVQLRRAHRRKSDTKR</sequence>
<feature type="transmembrane region" description="Helical" evidence="1">
    <location>
        <begin position="20"/>
        <end position="50"/>
    </location>
</feature>
<dbReference type="NCBIfam" id="TIGR03901">
    <property type="entry name" value="MYXO-CTERM"/>
    <property type="match status" value="1"/>
</dbReference>
<accession>A0A848LG12</accession>
<dbReference type="NCBIfam" id="TIGR03382">
    <property type="entry name" value="GC_trans_RRR"/>
    <property type="match status" value="1"/>
</dbReference>
<keyword evidence="1" id="KW-0472">Membrane</keyword>
<gene>
    <name evidence="2" type="ORF">HG543_14270</name>
</gene>
<keyword evidence="1" id="KW-0812">Transmembrane</keyword>
<dbReference type="AlphaFoldDB" id="A0A848LG12"/>
<dbReference type="RefSeq" id="WP_246357014.1">
    <property type="nucleotide sequence ID" value="NZ_JABBJJ010000053.1"/>
</dbReference>
<dbReference type="EMBL" id="JABBJJ010000053">
    <property type="protein sequence ID" value="NMO16005.1"/>
    <property type="molecule type" value="Genomic_DNA"/>
</dbReference>
<comment type="caution">
    <text evidence="2">The sequence shown here is derived from an EMBL/GenBank/DDBJ whole genome shotgun (WGS) entry which is preliminary data.</text>
</comment>
<dbReference type="Proteomes" id="UP000518300">
    <property type="component" value="Unassembled WGS sequence"/>
</dbReference>
<reference evidence="2 3" key="1">
    <citation type="submission" date="2020-04" db="EMBL/GenBank/DDBJ databases">
        <title>Draft genome of Pyxidicoccus fallax type strain.</title>
        <authorList>
            <person name="Whitworth D.E."/>
        </authorList>
    </citation>
    <scope>NUCLEOTIDE SEQUENCE [LARGE SCALE GENOMIC DNA]</scope>
    <source>
        <strain evidence="2 3">DSM 14698</strain>
    </source>
</reference>
<evidence type="ECO:0000256" key="1">
    <source>
        <dbReference type="SAM" id="Phobius"/>
    </source>
</evidence>
<protein>
    <submittedName>
        <fullName evidence="2">Uncharacterized protein</fullName>
    </submittedName>
</protein>
<evidence type="ECO:0000313" key="2">
    <source>
        <dbReference type="EMBL" id="NMO16005.1"/>
    </source>
</evidence>
<dbReference type="InterPro" id="IPR024038">
    <property type="entry name" value="MYXO-CTERM"/>
</dbReference>
<organism evidence="2 3">
    <name type="scientific">Pyxidicoccus fallax</name>
    <dbReference type="NCBI Taxonomy" id="394095"/>
    <lineage>
        <taxon>Bacteria</taxon>
        <taxon>Pseudomonadati</taxon>
        <taxon>Myxococcota</taxon>
        <taxon>Myxococcia</taxon>
        <taxon>Myxococcales</taxon>
        <taxon>Cystobacterineae</taxon>
        <taxon>Myxococcaceae</taxon>
        <taxon>Pyxidicoccus</taxon>
    </lineage>
</organism>
<evidence type="ECO:0000313" key="3">
    <source>
        <dbReference type="Proteomes" id="UP000518300"/>
    </source>
</evidence>
<name>A0A848LG12_9BACT</name>
<feature type="non-terminal residue" evidence="2">
    <location>
        <position position="1"/>
    </location>
</feature>